<protein>
    <submittedName>
        <fullName evidence="1">Uncharacterized protein</fullName>
    </submittedName>
</protein>
<evidence type="ECO:0000313" key="1">
    <source>
        <dbReference type="EMBL" id="GBM39516.1"/>
    </source>
</evidence>
<organism evidence="1 2">
    <name type="scientific">Araneus ventricosus</name>
    <name type="common">Orbweaver spider</name>
    <name type="synonym">Epeira ventricosa</name>
    <dbReference type="NCBI Taxonomy" id="182803"/>
    <lineage>
        <taxon>Eukaryota</taxon>
        <taxon>Metazoa</taxon>
        <taxon>Ecdysozoa</taxon>
        <taxon>Arthropoda</taxon>
        <taxon>Chelicerata</taxon>
        <taxon>Arachnida</taxon>
        <taxon>Araneae</taxon>
        <taxon>Araneomorphae</taxon>
        <taxon>Entelegynae</taxon>
        <taxon>Araneoidea</taxon>
        <taxon>Araneidae</taxon>
        <taxon>Araneus</taxon>
    </lineage>
</organism>
<proteinExistence type="predicted"/>
<accession>A0A4Y2FG85</accession>
<evidence type="ECO:0000313" key="2">
    <source>
        <dbReference type="Proteomes" id="UP000499080"/>
    </source>
</evidence>
<dbReference type="Proteomes" id="UP000499080">
    <property type="component" value="Unassembled WGS sequence"/>
</dbReference>
<dbReference type="EMBL" id="BGPR01000900">
    <property type="protein sequence ID" value="GBM39516.1"/>
    <property type="molecule type" value="Genomic_DNA"/>
</dbReference>
<sequence>MMRIPGVTIRYWGSVRGDAGSCWLTQSFRADSDSRVPPVRLKSPENSFLPQKLRKKGAYLEEQEKRRMLY</sequence>
<keyword evidence="2" id="KW-1185">Reference proteome</keyword>
<dbReference type="AlphaFoldDB" id="A0A4Y2FG85"/>
<name>A0A4Y2FG85_ARAVE</name>
<comment type="caution">
    <text evidence="1">The sequence shown here is derived from an EMBL/GenBank/DDBJ whole genome shotgun (WGS) entry which is preliminary data.</text>
</comment>
<reference evidence="1 2" key="1">
    <citation type="journal article" date="2019" name="Sci. Rep.">
        <title>Orb-weaving spider Araneus ventricosus genome elucidates the spidroin gene catalogue.</title>
        <authorList>
            <person name="Kono N."/>
            <person name="Nakamura H."/>
            <person name="Ohtoshi R."/>
            <person name="Moran D.A.P."/>
            <person name="Shinohara A."/>
            <person name="Yoshida Y."/>
            <person name="Fujiwara M."/>
            <person name="Mori M."/>
            <person name="Tomita M."/>
            <person name="Arakawa K."/>
        </authorList>
    </citation>
    <scope>NUCLEOTIDE SEQUENCE [LARGE SCALE GENOMIC DNA]</scope>
</reference>
<gene>
    <name evidence="1" type="ORF">AVEN_270701_1</name>
</gene>